<protein>
    <submittedName>
        <fullName evidence="1">Uncharacterized protein</fullName>
    </submittedName>
</protein>
<proteinExistence type="predicted"/>
<gene>
    <name evidence="1" type="ORF">H2507_03690</name>
</gene>
<sequence length="50" mass="5575">MVIIDARCGISDFRLAFLRPHDFQTLVLFATTAGTDIDLELLIGHSKLTK</sequence>
<keyword evidence="2" id="KW-1185">Reference proteome</keyword>
<dbReference type="AlphaFoldDB" id="A0A838ZB97"/>
<dbReference type="RefSeq" id="WP_181886353.1">
    <property type="nucleotide sequence ID" value="NZ_JACEUX010000001.1"/>
</dbReference>
<evidence type="ECO:0000313" key="2">
    <source>
        <dbReference type="Proteomes" id="UP000539710"/>
    </source>
</evidence>
<organism evidence="1 2">
    <name type="scientific">Marnyiella aurantia</name>
    <dbReference type="NCBI Taxonomy" id="2758037"/>
    <lineage>
        <taxon>Bacteria</taxon>
        <taxon>Pseudomonadati</taxon>
        <taxon>Bacteroidota</taxon>
        <taxon>Flavobacteriia</taxon>
        <taxon>Flavobacteriales</taxon>
        <taxon>Weeksellaceae</taxon>
        <taxon>Marnyiella</taxon>
    </lineage>
</organism>
<name>A0A838ZB97_9FLAO</name>
<accession>A0A838ZB97</accession>
<comment type="caution">
    <text evidence="1">The sequence shown here is derived from an EMBL/GenBank/DDBJ whole genome shotgun (WGS) entry which is preliminary data.</text>
</comment>
<dbReference type="EMBL" id="JACEUX010000001">
    <property type="protein sequence ID" value="MBA5246265.1"/>
    <property type="molecule type" value="Genomic_DNA"/>
</dbReference>
<reference evidence="2" key="1">
    <citation type="submission" date="2020-07" db="EMBL/GenBank/DDBJ databases">
        <title>Flavobacterium sp. xlx-214.</title>
        <authorList>
            <person name="Yang C."/>
        </authorList>
    </citation>
    <scope>NUCLEOTIDE SEQUENCE [LARGE SCALE GENOMIC DNA]</scope>
    <source>
        <strain evidence="2">CX-624</strain>
    </source>
</reference>
<dbReference type="Proteomes" id="UP000539710">
    <property type="component" value="Unassembled WGS sequence"/>
</dbReference>
<evidence type="ECO:0000313" key="1">
    <source>
        <dbReference type="EMBL" id="MBA5246265.1"/>
    </source>
</evidence>